<sequence length="134" mass="16291">MTDNNIMNLLNEDCILHILSFLADKDKIQLSLSCKSNLKFLHKTIYDDIYFYSKIKHLSYYHRFKYVVQDTMDNIDPQPSNIKWYILPTHYTNYAIGIRRQYNVYVKMDDTIVDENKIEKFIDKYTYDPYKYLD</sequence>
<dbReference type="CDD" id="cd09917">
    <property type="entry name" value="F-box_SF"/>
    <property type="match status" value="1"/>
</dbReference>
<proteinExistence type="predicted"/>
<dbReference type="SUPFAM" id="SSF81383">
    <property type="entry name" value="F-box domain"/>
    <property type="match status" value="1"/>
</dbReference>
<organism evidence="1 2">
    <name type="scientific">Acanthamoeba polyphaga mimivirus</name>
    <name type="common">APMV</name>
    <dbReference type="NCBI Taxonomy" id="212035"/>
    <lineage>
        <taxon>Viruses</taxon>
        <taxon>Varidnaviria</taxon>
        <taxon>Bamfordvirae</taxon>
        <taxon>Nucleocytoviricota</taxon>
        <taxon>Megaviricetes</taxon>
        <taxon>Imitervirales</taxon>
        <taxon>Mimiviridae</taxon>
        <taxon>Megamimivirinae</taxon>
        <taxon>Mimivirus</taxon>
        <taxon>Mimivirus bradfordmassiliense</taxon>
    </lineage>
</organism>
<organismHost>
    <name type="scientific">Acanthamoeba polyphaga</name>
    <name type="common">Amoeba</name>
    <dbReference type="NCBI Taxonomy" id="5757"/>
</organismHost>
<name>A0A0G2Y163_MIMIV</name>
<dbReference type="InterPro" id="IPR036047">
    <property type="entry name" value="F-box-like_dom_sf"/>
</dbReference>
<protein>
    <recommendedName>
        <fullName evidence="3">F-box protein</fullName>
    </recommendedName>
</protein>
<reference evidence="1 2" key="1">
    <citation type="submission" date="2014-10" db="EMBL/GenBank/DDBJ databases">
        <title>Pan-genome analysis of Brazilian lineage A amoebal mimiviruses.</title>
        <authorList>
            <person name="Assis F.L."/>
            <person name="Abrahao J.S."/>
            <person name="Kroon E.G."/>
            <person name="Dornas F.P."/>
            <person name="Andrade K.R."/>
            <person name="Borato P.V.M."/>
            <person name="Pilotto M.R."/>
            <person name="Benamar S."/>
            <person name="LaScola B."/>
            <person name="Colson P."/>
        </authorList>
    </citation>
    <scope>NUCLEOTIDE SEQUENCE [LARGE SCALE GENOMIC DNA]</scope>
    <source>
        <strain evidence="1 2">Oyster</strain>
    </source>
</reference>
<evidence type="ECO:0000313" key="2">
    <source>
        <dbReference type="Proteomes" id="UP000241474"/>
    </source>
</evidence>
<dbReference type="EMBL" id="KM982401">
    <property type="protein sequence ID" value="AKI79420.1"/>
    <property type="molecule type" value="Genomic_DNA"/>
</dbReference>
<dbReference type="Proteomes" id="UP000241474">
    <property type="component" value="Segment"/>
</dbReference>
<evidence type="ECO:0008006" key="3">
    <source>
        <dbReference type="Google" id="ProtNLM"/>
    </source>
</evidence>
<accession>A0A0G2Y163</accession>
<evidence type="ECO:0000313" key="1">
    <source>
        <dbReference type="EMBL" id="AKI79420.1"/>
    </source>
</evidence>